<evidence type="ECO:0000313" key="23">
    <source>
        <dbReference type="EMBL" id="GCB64103.1"/>
    </source>
</evidence>
<feature type="transmembrane region" description="Helical" evidence="21">
    <location>
        <begin position="60"/>
        <end position="79"/>
    </location>
</feature>
<evidence type="ECO:0000256" key="8">
    <source>
        <dbReference type="ARBA" id="ARBA00022692"/>
    </source>
</evidence>
<dbReference type="STRING" id="75743.A0A401NT80"/>
<feature type="transmembrane region" description="Helical" evidence="21">
    <location>
        <begin position="145"/>
        <end position="168"/>
    </location>
</feature>
<evidence type="ECO:0000256" key="20">
    <source>
        <dbReference type="ARBA" id="ARBA00048349"/>
    </source>
</evidence>
<evidence type="ECO:0000256" key="3">
    <source>
        <dbReference type="ARBA" id="ARBA00008873"/>
    </source>
</evidence>
<evidence type="ECO:0000256" key="17">
    <source>
        <dbReference type="ARBA" id="ARBA00037214"/>
    </source>
</evidence>
<organism evidence="23 24">
    <name type="scientific">Scyliorhinus torazame</name>
    <name type="common">Cloudy catshark</name>
    <name type="synonym">Catulus torazame</name>
    <dbReference type="NCBI Taxonomy" id="75743"/>
    <lineage>
        <taxon>Eukaryota</taxon>
        <taxon>Metazoa</taxon>
        <taxon>Chordata</taxon>
        <taxon>Craniata</taxon>
        <taxon>Vertebrata</taxon>
        <taxon>Chondrichthyes</taxon>
        <taxon>Elasmobranchii</taxon>
        <taxon>Galeomorphii</taxon>
        <taxon>Galeoidea</taxon>
        <taxon>Carcharhiniformes</taxon>
        <taxon>Scyliorhinidae</taxon>
        <taxon>Scyliorhinus</taxon>
    </lineage>
</organism>
<evidence type="ECO:0000256" key="14">
    <source>
        <dbReference type="ARBA" id="ARBA00023136"/>
    </source>
</evidence>
<evidence type="ECO:0000256" key="10">
    <source>
        <dbReference type="ARBA" id="ARBA00022833"/>
    </source>
</evidence>
<keyword evidence="10" id="KW-0862">Zinc</keyword>
<evidence type="ECO:0000256" key="19">
    <source>
        <dbReference type="ARBA" id="ARBA00042037"/>
    </source>
</evidence>
<evidence type="ECO:0000256" key="13">
    <source>
        <dbReference type="ARBA" id="ARBA00023065"/>
    </source>
</evidence>
<name>A0A401NT80_SCYTO</name>
<dbReference type="GO" id="GO:0009749">
    <property type="term" value="P:response to glucose"/>
    <property type="evidence" value="ECO:0007669"/>
    <property type="project" value="TreeGrafter"/>
</dbReference>
<evidence type="ECO:0000256" key="1">
    <source>
        <dbReference type="ARBA" id="ARBA00004638"/>
    </source>
</evidence>
<dbReference type="SUPFAM" id="SSF161111">
    <property type="entry name" value="Cation efflux protein transmembrane domain-like"/>
    <property type="match status" value="1"/>
</dbReference>
<keyword evidence="11" id="KW-0864">Zinc transport</keyword>
<keyword evidence="14 21" id="KW-0472">Membrane</keyword>
<dbReference type="OrthoDB" id="9944568at2759"/>
<sequence>MIGELVGGYLAGSLAVMTDAAHLLADVTTFLISLCSLWLSSRPATKKLTFGWYRAEILGALFSVVTIWLVTGVLVYLACERLINTDYEIDGMVMLITSTCAVVANLIMGLTLHQGGHSHNHSATYIEHSAEAVHSHQPNASIRAAFIHVVGDFLQSLSVLISALIIFFKFS</sequence>
<evidence type="ECO:0000256" key="6">
    <source>
        <dbReference type="ARBA" id="ARBA00022449"/>
    </source>
</evidence>
<dbReference type="GO" id="GO:0015297">
    <property type="term" value="F:antiporter activity"/>
    <property type="evidence" value="ECO:0007669"/>
    <property type="project" value="UniProtKB-KW"/>
</dbReference>
<dbReference type="InterPro" id="IPR050681">
    <property type="entry name" value="CDF/SLC30A"/>
</dbReference>
<dbReference type="GO" id="GO:0030658">
    <property type="term" value="C:transport vesicle membrane"/>
    <property type="evidence" value="ECO:0007669"/>
    <property type="project" value="UniProtKB-SubCell"/>
</dbReference>
<comment type="caution">
    <text evidence="23">The sequence shown here is derived from an EMBL/GenBank/DDBJ whole genome shotgun (WGS) entry which is preliminary data.</text>
</comment>
<dbReference type="GO" id="GO:0010043">
    <property type="term" value="P:response to zinc ion"/>
    <property type="evidence" value="ECO:0007669"/>
    <property type="project" value="TreeGrafter"/>
</dbReference>
<keyword evidence="12 21" id="KW-1133">Transmembrane helix</keyword>
<dbReference type="PANTHER" id="PTHR11562:SF37">
    <property type="entry name" value="PROTON-COUPLED ZINC ANTIPORTER SLC30A8"/>
    <property type="match status" value="1"/>
</dbReference>
<evidence type="ECO:0000256" key="15">
    <source>
        <dbReference type="ARBA" id="ARBA00023329"/>
    </source>
</evidence>
<feature type="transmembrane region" description="Helical" evidence="21">
    <location>
        <begin position="20"/>
        <end position="39"/>
    </location>
</feature>
<evidence type="ECO:0000256" key="16">
    <source>
        <dbReference type="ARBA" id="ARBA00033403"/>
    </source>
</evidence>
<dbReference type="Pfam" id="PF01545">
    <property type="entry name" value="Cation_efflux"/>
    <property type="match status" value="1"/>
</dbReference>
<dbReference type="GO" id="GO:0046872">
    <property type="term" value="F:metal ion binding"/>
    <property type="evidence" value="ECO:0007669"/>
    <property type="project" value="UniProtKB-KW"/>
</dbReference>
<evidence type="ECO:0000256" key="7">
    <source>
        <dbReference type="ARBA" id="ARBA00022475"/>
    </source>
</evidence>
<keyword evidence="6" id="KW-0050">Antiport</keyword>
<keyword evidence="15" id="KW-0968">Cytoplasmic vesicle</keyword>
<dbReference type="NCBIfam" id="TIGR01297">
    <property type="entry name" value="CDF"/>
    <property type="match status" value="1"/>
</dbReference>
<comment type="subunit">
    <text evidence="4">Homodimer.</text>
</comment>
<dbReference type="GO" id="GO:0005886">
    <property type="term" value="C:plasma membrane"/>
    <property type="evidence" value="ECO:0007669"/>
    <property type="project" value="UniProtKB-SubCell"/>
</dbReference>
<comment type="similarity">
    <text evidence="3">Belongs to the cation diffusion facilitator (CDF) transporter (TC 2.A.4) family. SLC30A subfamily.</text>
</comment>
<dbReference type="FunFam" id="1.20.1510.10:FF:000002">
    <property type="entry name" value="zinc transporter 3 isoform X1"/>
    <property type="match status" value="1"/>
</dbReference>
<accession>A0A401NT80</accession>
<evidence type="ECO:0000256" key="12">
    <source>
        <dbReference type="ARBA" id="ARBA00022989"/>
    </source>
</evidence>
<protein>
    <recommendedName>
        <fullName evidence="18">Proton-coupled zinc antiporter SLC30A8</fullName>
    </recommendedName>
    <alternativeName>
        <fullName evidence="16">Solute carrier family 30 member 8</fullName>
    </alternativeName>
    <alternativeName>
        <fullName evidence="19">Zinc transporter 8</fullName>
    </alternativeName>
</protein>
<evidence type="ECO:0000256" key="21">
    <source>
        <dbReference type="SAM" id="Phobius"/>
    </source>
</evidence>
<gene>
    <name evidence="23" type="ORF">scyTo_0013283</name>
</gene>
<evidence type="ECO:0000256" key="18">
    <source>
        <dbReference type="ARBA" id="ARBA00040844"/>
    </source>
</evidence>
<keyword evidence="5" id="KW-0813">Transport</keyword>
<reference evidence="23 24" key="1">
    <citation type="journal article" date="2018" name="Nat. Ecol. Evol.">
        <title>Shark genomes provide insights into elasmobranch evolution and the origin of vertebrates.</title>
        <authorList>
            <person name="Hara Y"/>
            <person name="Yamaguchi K"/>
            <person name="Onimaru K"/>
            <person name="Kadota M"/>
            <person name="Koyanagi M"/>
            <person name="Keeley SD"/>
            <person name="Tatsumi K"/>
            <person name="Tanaka K"/>
            <person name="Motone F"/>
            <person name="Kageyama Y"/>
            <person name="Nozu R"/>
            <person name="Adachi N"/>
            <person name="Nishimura O"/>
            <person name="Nakagawa R"/>
            <person name="Tanegashima C"/>
            <person name="Kiyatake I"/>
            <person name="Matsumoto R"/>
            <person name="Murakumo K"/>
            <person name="Nishida K"/>
            <person name="Terakita A"/>
            <person name="Kuratani S"/>
            <person name="Sato K"/>
            <person name="Hyodo S Kuraku.S."/>
        </authorList>
    </citation>
    <scope>NUCLEOTIDE SEQUENCE [LARGE SCALE GENOMIC DNA]</scope>
</reference>
<dbReference type="OMA" id="CAKDENT"/>
<dbReference type="GO" id="GO:0005385">
    <property type="term" value="F:zinc ion transmembrane transporter activity"/>
    <property type="evidence" value="ECO:0007669"/>
    <property type="project" value="TreeGrafter"/>
</dbReference>
<keyword evidence="9" id="KW-0479">Metal-binding</keyword>
<evidence type="ECO:0000256" key="2">
    <source>
        <dbReference type="ARBA" id="ARBA00004651"/>
    </source>
</evidence>
<feature type="domain" description="Cation efflux protein transmembrane" evidence="22">
    <location>
        <begin position="1"/>
        <end position="168"/>
    </location>
</feature>
<evidence type="ECO:0000256" key="4">
    <source>
        <dbReference type="ARBA" id="ARBA00011738"/>
    </source>
</evidence>
<dbReference type="AlphaFoldDB" id="A0A401NT80"/>
<dbReference type="InterPro" id="IPR058533">
    <property type="entry name" value="Cation_efflux_TM"/>
</dbReference>
<keyword evidence="13" id="KW-0406">Ion transport</keyword>
<proteinExistence type="inferred from homology"/>
<dbReference type="EMBL" id="BFAA01006733">
    <property type="protein sequence ID" value="GCB64103.1"/>
    <property type="molecule type" value="Genomic_DNA"/>
</dbReference>
<evidence type="ECO:0000256" key="9">
    <source>
        <dbReference type="ARBA" id="ARBA00022723"/>
    </source>
</evidence>
<comment type="catalytic activity">
    <reaction evidence="20">
        <text>Zn(2+)(in) + 2 H(+)(out) = Zn(2+)(out) + 2 H(+)(in)</text>
        <dbReference type="Rhea" id="RHEA:72627"/>
        <dbReference type="ChEBI" id="CHEBI:15378"/>
        <dbReference type="ChEBI" id="CHEBI:29105"/>
    </reaction>
</comment>
<keyword evidence="8 21" id="KW-0812">Transmembrane</keyword>
<keyword evidence="24" id="KW-1185">Reference proteome</keyword>
<dbReference type="Gene3D" id="1.20.1510.10">
    <property type="entry name" value="Cation efflux protein transmembrane domain"/>
    <property type="match status" value="1"/>
</dbReference>
<evidence type="ECO:0000313" key="24">
    <source>
        <dbReference type="Proteomes" id="UP000288216"/>
    </source>
</evidence>
<dbReference type="GO" id="GO:0030073">
    <property type="term" value="P:insulin secretion"/>
    <property type="evidence" value="ECO:0007669"/>
    <property type="project" value="TreeGrafter"/>
</dbReference>
<dbReference type="InterPro" id="IPR027469">
    <property type="entry name" value="Cation_efflux_TMD_sf"/>
</dbReference>
<feature type="transmembrane region" description="Helical" evidence="21">
    <location>
        <begin position="91"/>
        <end position="112"/>
    </location>
</feature>
<evidence type="ECO:0000256" key="11">
    <source>
        <dbReference type="ARBA" id="ARBA00022906"/>
    </source>
</evidence>
<comment type="subcellular location">
    <subcellularLocation>
        <location evidence="2">Cell membrane</location>
        <topology evidence="2">Multi-pass membrane protein</topology>
    </subcellularLocation>
    <subcellularLocation>
        <location evidence="1">Cytoplasmic vesicle</location>
        <location evidence="1">Secretory vesicle membrane</location>
        <topology evidence="1">Multi-pass membrane protein</topology>
    </subcellularLocation>
</comment>
<dbReference type="InterPro" id="IPR002524">
    <property type="entry name" value="Cation_efflux"/>
</dbReference>
<dbReference type="PANTHER" id="PTHR11562">
    <property type="entry name" value="CATION EFFLUX PROTEIN/ ZINC TRANSPORTER"/>
    <property type="match status" value="1"/>
</dbReference>
<keyword evidence="7" id="KW-1003">Cell membrane</keyword>
<evidence type="ECO:0000256" key="5">
    <source>
        <dbReference type="ARBA" id="ARBA00022448"/>
    </source>
</evidence>
<evidence type="ECO:0000259" key="22">
    <source>
        <dbReference type="Pfam" id="PF01545"/>
    </source>
</evidence>
<comment type="function">
    <text evidence="17">Proton-coupled zinc ion antiporter mediating the entry of zinc into the lumen of pancreatic beta cell secretory granules, thereby regulating insulin secretion.</text>
</comment>
<dbReference type="Proteomes" id="UP000288216">
    <property type="component" value="Unassembled WGS sequence"/>
</dbReference>